<dbReference type="RefSeq" id="XP_066805750.1">
    <property type="nucleotide sequence ID" value="XM_066943208.1"/>
</dbReference>
<accession>A0AAW0Z6C0</accession>
<dbReference type="InterPro" id="IPR029753">
    <property type="entry name" value="D-isomer_DH_CS"/>
</dbReference>
<proteinExistence type="predicted"/>
<sequence length="379" mass="40276">MFSSSSSSAGGDSLSTSPASSVPSTTGSTSGRTNSKPKVLFIGEYSHTKYDALIREVAEVHALPRCGYEETAEHIRRKVEEEGEFVAFGGLFLITHSFPPRWDVGLLGPLAPACKLYVGPGAGYDKVDIDWVSSTGAMYANSPTAVGQRTADGALMLTLGAMRGVTPQDHSVRAGKWRDLGVKTLDWRTARIGIIGLGSIGTRLATLLTSIGATAISYNSRRPSPTAQPSWQYQTQDELLATSDVVILTCPLTPATHGLIGKEAFEKMKDGVVLVNVARGPVVVEDELVKALDSGKVRRAALDVFENEPEVHPGLLKNPNVTLSPHNAPAPDSMGAPMNGEVIENILHFIKTGMPLTPVNLDQLKEKGFMAGGNSAGKK</sequence>
<dbReference type="GO" id="GO:0030267">
    <property type="term" value="F:glyoxylate reductase (NADPH) activity"/>
    <property type="evidence" value="ECO:0007669"/>
    <property type="project" value="TreeGrafter"/>
</dbReference>
<dbReference type="GO" id="GO:0051287">
    <property type="term" value="F:NAD binding"/>
    <property type="evidence" value="ECO:0007669"/>
    <property type="project" value="InterPro"/>
</dbReference>
<dbReference type="EMBL" id="JBCAWK010000001">
    <property type="protein sequence ID" value="KAK8869504.1"/>
    <property type="molecule type" value="Genomic_DNA"/>
</dbReference>
<dbReference type="Gene3D" id="3.40.50.720">
    <property type="entry name" value="NAD(P)-binding Rossmann-like Domain"/>
    <property type="match status" value="2"/>
</dbReference>
<keyword evidence="1" id="KW-0560">Oxidoreductase</keyword>
<dbReference type="CDD" id="cd12168">
    <property type="entry name" value="Mand_dh_like"/>
    <property type="match status" value="1"/>
</dbReference>
<dbReference type="InterPro" id="IPR050223">
    <property type="entry name" value="D-isomer_2-hydroxyacid_DH"/>
</dbReference>
<reference evidence="4 5" key="1">
    <citation type="journal article" date="2024" name="bioRxiv">
        <title>Comparative genomics of Cryptococcus and Kwoniella reveals pathogenesis evolution and contrasting karyotype dynamics via intercentromeric recombination or chromosome fusion.</title>
        <authorList>
            <person name="Coelho M.A."/>
            <person name="David-Palma M."/>
            <person name="Shea T."/>
            <person name="Bowers K."/>
            <person name="McGinley-Smith S."/>
            <person name="Mohammad A.W."/>
            <person name="Gnirke A."/>
            <person name="Yurkov A.M."/>
            <person name="Nowrousian M."/>
            <person name="Sun S."/>
            <person name="Cuomo C.A."/>
            <person name="Heitman J."/>
        </authorList>
    </citation>
    <scope>NUCLEOTIDE SEQUENCE [LARGE SCALE GENOMIC DNA]</scope>
    <source>
        <strain evidence="4 5">CBS 13917</strain>
    </source>
</reference>
<name>A0AAW0Z6C0_9TREE</name>
<keyword evidence="5" id="KW-1185">Reference proteome</keyword>
<dbReference type="SUPFAM" id="SSF52283">
    <property type="entry name" value="Formate/glycerate dehydrogenase catalytic domain-like"/>
    <property type="match status" value="1"/>
</dbReference>
<dbReference type="SUPFAM" id="SSF51735">
    <property type="entry name" value="NAD(P)-binding Rossmann-fold domains"/>
    <property type="match status" value="1"/>
</dbReference>
<dbReference type="AlphaFoldDB" id="A0AAW0Z6C0"/>
<dbReference type="GeneID" id="92177329"/>
<dbReference type="PANTHER" id="PTHR10996:SF129">
    <property type="entry name" value="2-HYDROXYACID DEHYDROGENASE C1773.17C-RELATED"/>
    <property type="match status" value="1"/>
</dbReference>
<organism evidence="4 5">
    <name type="scientific">Kwoniella newhampshirensis</name>
    <dbReference type="NCBI Taxonomy" id="1651941"/>
    <lineage>
        <taxon>Eukaryota</taxon>
        <taxon>Fungi</taxon>
        <taxon>Dikarya</taxon>
        <taxon>Basidiomycota</taxon>
        <taxon>Agaricomycotina</taxon>
        <taxon>Tremellomycetes</taxon>
        <taxon>Tremellales</taxon>
        <taxon>Cryptococcaceae</taxon>
        <taxon>Kwoniella</taxon>
    </lineage>
</organism>
<dbReference type="Pfam" id="PF02826">
    <property type="entry name" value="2-Hacid_dh_C"/>
    <property type="match status" value="1"/>
</dbReference>
<dbReference type="GO" id="GO:0016618">
    <property type="term" value="F:hydroxypyruvate reductase [NAD(P)H] activity"/>
    <property type="evidence" value="ECO:0007669"/>
    <property type="project" value="TreeGrafter"/>
</dbReference>
<dbReference type="PANTHER" id="PTHR10996">
    <property type="entry name" value="2-HYDROXYACID DEHYDROGENASE-RELATED"/>
    <property type="match status" value="1"/>
</dbReference>
<dbReference type="Proteomes" id="UP001388673">
    <property type="component" value="Unassembled WGS sequence"/>
</dbReference>
<gene>
    <name evidence="4" type="ORF">IAR55_000069</name>
</gene>
<feature type="domain" description="D-isomer specific 2-hydroxyacid dehydrogenase NAD-binding" evidence="3">
    <location>
        <begin position="155"/>
        <end position="328"/>
    </location>
</feature>
<evidence type="ECO:0000313" key="5">
    <source>
        <dbReference type="Proteomes" id="UP001388673"/>
    </source>
</evidence>
<dbReference type="InterPro" id="IPR006140">
    <property type="entry name" value="D-isomer_DH_NAD-bd"/>
</dbReference>
<evidence type="ECO:0000313" key="4">
    <source>
        <dbReference type="EMBL" id="KAK8869504.1"/>
    </source>
</evidence>
<evidence type="ECO:0000256" key="2">
    <source>
        <dbReference type="SAM" id="MobiDB-lite"/>
    </source>
</evidence>
<comment type="caution">
    <text evidence="4">The sequence shown here is derived from an EMBL/GenBank/DDBJ whole genome shotgun (WGS) entry which is preliminary data.</text>
</comment>
<evidence type="ECO:0000259" key="3">
    <source>
        <dbReference type="Pfam" id="PF02826"/>
    </source>
</evidence>
<feature type="region of interest" description="Disordered" evidence="2">
    <location>
        <begin position="1"/>
        <end position="33"/>
    </location>
</feature>
<dbReference type="InterPro" id="IPR036291">
    <property type="entry name" value="NAD(P)-bd_dom_sf"/>
</dbReference>
<protein>
    <recommendedName>
        <fullName evidence="3">D-isomer specific 2-hydroxyacid dehydrogenase NAD-binding domain-containing protein</fullName>
    </recommendedName>
</protein>
<evidence type="ECO:0000256" key="1">
    <source>
        <dbReference type="ARBA" id="ARBA00023002"/>
    </source>
</evidence>
<dbReference type="GO" id="GO:0005829">
    <property type="term" value="C:cytosol"/>
    <property type="evidence" value="ECO:0007669"/>
    <property type="project" value="TreeGrafter"/>
</dbReference>
<dbReference type="PROSITE" id="PS00671">
    <property type="entry name" value="D_2_HYDROXYACID_DH_3"/>
    <property type="match status" value="1"/>
</dbReference>
<dbReference type="KEGG" id="kne:92177329"/>